<feature type="domain" description="Integrase catalytic" evidence="2">
    <location>
        <begin position="1715"/>
        <end position="1811"/>
    </location>
</feature>
<dbReference type="InterPro" id="IPR058594">
    <property type="entry name" value="PB1-like_dom_pln"/>
</dbReference>
<feature type="compositionally biased region" description="Basic and acidic residues" evidence="1">
    <location>
        <begin position="913"/>
        <end position="933"/>
    </location>
</feature>
<sequence>MLLVQCFKFMEEYIRDVAWFKERVLLVQAQAKGKELNEEQLAFLADPRVVDNQVAQTITHNAAFQTDDLDAYDSECDDISSAKAVLMVNLLTYDSNVLSEGQHSDTFQNDMMNQSMQELQYSEQIPIVDHPANEIISNTKNNKISQSSSSNKNNKAEDQSRSIKSKKNKKNRVAKIKCNAYVMQSVLNKNSKSVCGIYNECLFDENYVKCVLDYVHDVNVLSKSKHANRKNKKQMWKPTGKVYTEIGYKWKPTRRTFTIVRNKCPLTRLLRLILGYGTINQLAKQGLVKGLPKLKFDRGHLCSACLLGKSKKQSHKPKSEDTNQEKLYLLHMDFCRPMRVESINGKKYILVIVDDYSRFTWVKFLRLKDEAPEFIIKFLKMIQDRLNESARNICTDNGTEVFNQTLRSYYKDADLSYIHVFGALCYPTNDSEDLGKLKAKADVGIFIGYALAKMAYRNYNQRTKRIMKTIHVDFDELTVMAFEQSSSGPALHEMTPGTLISEVTTPVPTVSTGSPSLTLVDQDAPSPNVKTAFLNGILRKEVYVSQPNGFVDPENPNHVYKLKMALYGLEQVLRAIMNQEQIRQVTARDEKWVPAKERVKISTTNVRLETTMPQKEETFQVIIDVIKNFTCYKAFTNSAEVLEIFMQPFWYTVKKGVDFAELPDDETTLTFLLDLGYKGPLHKIGKDFQEYGLPIPETMLTEAIKRVVKNKVTITADDNIIPESNIALELGKSINLTKAVEEEAARQVHATHARIMTEPVPEPAIRRPLCISFRDTSSRRQPGTGGSSEGTDVTQWVLDESIVILTTLSEGTGTKPRVLDKEKITSKHKAILKGGSKQESKYYEEKDDGETNEWVDTDEKEKKKDDDDDKSIDLELTDDEETDDEFMHSEEQDEEMTNAEVEEPGNSDEEISNADKIDVGKTEEVKDDAKKTELPPTSSILTSRSILTIPILVIFHPLILTSILETPSVAPATTLLPPSSVSTIPPVLLLTTTAILAPLITTEAPTITTDVPEFSALIVVRLRVAKLEKDLSKLKKIDHFAEDLATLKSQVPTVLEYYLGSKIGDDLQKEQAEKQKMWKYTIKSTNKAALKECELKIALYQTMNENKSFNRNPTNHELYHALMEALIYDENAMDKGVADTVKNHKRQHNDDDDDEDPSVELNQVKAPSKSSKTGKSALAQESVKEPIFEVIDNLIEEILVGPVYNLLNGTCTSCIELEYNTKEYFKALTDIFNWNNPEGERFPFDLTKPLPLKGRPDHLTVTSEYFFNNDLEFLKSSDPEKKYTTFITKTKAARYEIVGIEDMVPMLWSTTKVGDIVDLIVALRMFTRSLIIKRRVENLQLGVKRYNEEMSRRKWTTIDKRRSQLMAELIDKQMRERRIIRNLERLVAPNIFQIQIHHGGKFQRYPGRIYVSGRVDIIDMVDIDLFTVIAPNMMVLKLGYTCKSEPMFYNYLRLHTSLDEGLYALACEEDVRCLATLVRSFKLIKVYNEHGVTALDSYLRVPRFKETLEEITDEPDSIAFELPVSEEPDVGRNQEPILVEFSTQVPIMAEVSTQEPIMVEVSTKVPIVEEVGTQEFGVEDIVLKDYRRLAELRTKMEGVINASGQWKYSFYTSQNFTTPKEVKDRVYLHSIQSRRNLKPYKNNGVRIRARCDGKVLVFTMSQVFTDHKSLQHILDQKELNMRKRRWLELLGDYDCDIRYHLGKANVVDDALSRKEREPPLRVRALDNITMDFVTKLPKSSKGYDTIWVIVDRLTKSAIFIPIRETDPMDKLARIYLKEVVTRHGSPASIISDRDPSYHATIKAAPFKALYGRKCHSPICWTEVREAQILGPELIQETIEKIVQIKQRMQAARNRQKNYADLKRKPMEFQVGDKVMRKVSP</sequence>
<feature type="compositionally biased region" description="Low complexity" evidence="1">
    <location>
        <begin position="139"/>
        <end position="153"/>
    </location>
</feature>
<dbReference type="InterPro" id="IPR013103">
    <property type="entry name" value="RVT_2"/>
</dbReference>
<feature type="region of interest" description="Disordered" evidence="1">
    <location>
        <begin position="1142"/>
        <end position="1177"/>
    </location>
</feature>
<dbReference type="Pfam" id="PF00665">
    <property type="entry name" value="rve"/>
    <property type="match status" value="1"/>
</dbReference>
<dbReference type="Pfam" id="PF07727">
    <property type="entry name" value="RVT_2"/>
    <property type="match status" value="1"/>
</dbReference>
<dbReference type="PANTHER" id="PTHR45835">
    <property type="entry name" value="YALI0A06105P"/>
    <property type="match status" value="1"/>
</dbReference>
<comment type="caution">
    <text evidence="3">The sequence shown here is derived from an EMBL/GenBank/DDBJ whole genome shotgun (WGS) entry which is preliminary data.</text>
</comment>
<feature type="region of interest" description="Disordered" evidence="1">
    <location>
        <begin position="830"/>
        <end position="933"/>
    </location>
</feature>
<dbReference type="PANTHER" id="PTHR45835:SF99">
    <property type="entry name" value="CHROMO DOMAIN-CONTAINING PROTEIN-RELATED"/>
    <property type="match status" value="1"/>
</dbReference>
<feature type="compositionally biased region" description="Acidic residues" evidence="1">
    <location>
        <begin position="891"/>
        <end position="912"/>
    </location>
</feature>
<evidence type="ECO:0000313" key="3">
    <source>
        <dbReference type="EMBL" id="GEU92449.1"/>
    </source>
</evidence>
<feature type="region of interest" description="Disordered" evidence="1">
    <location>
        <begin position="139"/>
        <end position="171"/>
    </location>
</feature>
<feature type="domain" description="Integrase catalytic" evidence="2">
    <location>
        <begin position="313"/>
        <end position="409"/>
    </location>
</feature>
<dbReference type="InterPro" id="IPR036397">
    <property type="entry name" value="RNaseH_sf"/>
</dbReference>
<keyword evidence="3" id="KW-0548">Nucleotidyltransferase</keyword>
<dbReference type="InterPro" id="IPR001584">
    <property type="entry name" value="Integrase_cat-core"/>
</dbReference>
<organism evidence="3">
    <name type="scientific">Tanacetum cinerariifolium</name>
    <name type="common">Dalmatian daisy</name>
    <name type="synonym">Chrysanthemum cinerariifolium</name>
    <dbReference type="NCBI Taxonomy" id="118510"/>
    <lineage>
        <taxon>Eukaryota</taxon>
        <taxon>Viridiplantae</taxon>
        <taxon>Streptophyta</taxon>
        <taxon>Embryophyta</taxon>
        <taxon>Tracheophyta</taxon>
        <taxon>Spermatophyta</taxon>
        <taxon>Magnoliopsida</taxon>
        <taxon>eudicotyledons</taxon>
        <taxon>Gunneridae</taxon>
        <taxon>Pentapetalae</taxon>
        <taxon>asterids</taxon>
        <taxon>campanulids</taxon>
        <taxon>Asterales</taxon>
        <taxon>Asteraceae</taxon>
        <taxon>Asteroideae</taxon>
        <taxon>Anthemideae</taxon>
        <taxon>Anthemidinae</taxon>
        <taxon>Tanacetum</taxon>
    </lineage>
</organism>
<keyword evidence="3" id="KW-0695">RNA-directed DNA polymerase</keyword>
<name>A0A6L2P4C9_TANCI</name>
<dbReference type="InterPro" id="IPR012337">
    <property type="entry name" value="RNaseH-like_sf"/>
</dbReference>
<dbReference type="GO" id="GO:0015074">
    <property type="term" value="P:DNA integration"/>
    <property type="evidence" value="ECO:0007669"/>
    <property type="project" value="InterPro"/>
</dbReference>
<gene>
    <name evidence="3" type="ORF">Tci_064427</name>
</gene>
<dbReference type="GO" id="GO:0003676">
    <property type="term" value="F:nucleic acid binding"/>
    <property type="evidence" value="ECO:0007669"/>
    <property type="project" value="InterPro"/>
</dbReference>
<evidence type="ECO:0000259" key="2">
    <source>
        <dbReference type="PROSITE" id="PS50994"/>
    </source>
</evidence>
<evidence type="ECO:0000256" key="1">
    <source>
        <dbReference type="SAM" id="MobiDB-lite"/>
    </source>
</evidence>
<dbReference type="Pfam" id="PF25597">
    <property type="entry name" value="SH3_retrovirus"/>
    <property type="match status" value="1"/>
</dbReference>
<dbReference type="Pfam" id="PF26130">
    <property type="entry name" value="PB1-like"/>
    <property type="match status" value="1"/>
</dbReference>
<keyword evidence="3" id="KW-0808">Transferase</keyword>
<dbReference type="SUPFAM" id="SSF53098">
    <property type="entry name" value="Ribonuclease H-like"/>
    <property type="match status" value="2"/>
</dbReference>
<dbReference type="GO" id="GO:0003964">
    <property type="term" value="F:RNA-directed DNA polymerase activity"/>
    <property type="evidence" value="ECO:0007669"/>
    <property type="project" value="UniProtKB-KW"/>
</dbReference>
<protein>
    <submittedName>
        <fullName evidence="3">Reverse transcriptase domain-containing protein</fullName>
    </submittedName>
</protein>
<feature type="compositionally biased region" description="Acidic residues" evidence="1">
    <location>
        <begin position="845"/>
        <end position="856"/>
    </location>
</feature>
<dbReference type="PROSITE" id="PS50994">
    <property type="entry name" value="INTEGRASE"/>
    <property type="match status" value="2"/>
</dbReference>
<dbReference type="Gene3D" id="3.30.420.10">
    <property type="entry name" value="Ribonuclease H-like superfamily/Ribonuclease H"/>
    <property type="match status" value="2"/>
</dbReference>
<dbReference type="EMBL" id="BKCJ010010631">
    <property type="protein sequence ID" value="GEU92449.1"/>
    <property type="molecule type" value="Genomic_DNA"/>
</dbReference>
<reference evidence="3" key="1">
    <citation type="journal article" date="2019" name="Sci. Rep.">
        <title>Draft genome of Tanacetum cinerariifolium, the natural source of mosquito coil.</title>
        <authorList>
            <person name="Yamashiro T."/>
            <person name="Shiraishi A."/>
            <person name="Satake H."/>
            <person name="Nakayama K."/>
        </authorList>
    </citation>
    <scope>NUCLEOTIDE SEQUENCE</scope>
</reference>
<proteinExistence type="predicted"/>
<dbReference type="InterPro" id="IPR057670">
    <property type="entry name" value="SH3_retrovirus"/>
</dbReference>
<feature type="compositionally biased region" description="Acidic residues" evidence="1">
    <location>
        <begin position="866"/>
        <end position="884"/>
    </location>
</feature>
<accession>A0A6L2P4C9</accession>